<dbReference type="EMBL" id="LHXL01000004">
    <property type="protein sequence ID" value="KXA90511.1"/>
    <property type="molecule type" value="Genomic_DNA"/>
</dbReference>
<keyword evidence="4" id="KW-1185">Reference proteome</keyword>
<proteinExistence type="predicted"/>
<feature type="compositionally biased region" description="Basic and acidic residues" evidence="2">
    <location>
        <begin position="10"/>
        <end position="31"/>
    </location>
</feature>
<keyword evidence="1" id="KW-0175">Coiled coil</keyword>
<evidence type="ECO:0000313" key="4">
    <source>
        <dbReference type="Proteomes" id="UP000070589"/>
    </source>
</evidence>
<protein>
    <submittedName>
        <fullName evidence="3">Uncharacterized protein</fullName>
    </submittedName>
</protein>
<dbReference type="AlphaFoldDB" id="A0A133U8I5"/>
<evidence type="ECO:0000313" key="3">
    <source>
        <dbReference type="EMBL" id="KXA90511.1"/>
    </source>
</evidence>
<evidence type="ECO:0000256" key="2">
    <source>
        <dbReference type="SAM" id="MobiDB-lite"/>
    </source>
</evidence>
<reference evidence="3 4" key="1">
    <citation type="journal article" date="2016" name="Sci. Rep.">
        <title>Metabolic traits of an uncultured archaeal lineage -MSBL1- from brine pools of the Red Sea.</title>
        <authorList>
            <person name="Mwirichia R."/>
            <person name="Alam I."/>
            <person name="Rashid M."/>
            <person name="Vinu M."/>
            <person name="Ba-Alawi W."/>
            <person name="Anthony Kamau A."/>
            <person name="Kamanda Ngugi D."/>
            <person name="Goker M."/>
            <person name="Klenk H.P."/>
            <person name="Bajic V."/>
            <person name="Stingl U."/>
        </authorList>
    </citation>
    <scope>NUCLEOTIDE SEQUENCE [LARGE SCALE GENOMIC DNA]</scope>
    <source>
        <strain evidence="3">SCGC-AAA259D14</strain>
    </source>
</reference>
<sequence length="97" mass="11082">MPEEKESEEEERKSKEEKLKEMRERMQEMRESGGPGGPGGPGGMPGGMGQAMLRRMPGMQRGQQNKALLETMKRLQADMKDIKKYLQEIVETLKSRE</sequence>
<feature type="region of interest" description="Disordered" evidence="2">
    <location>
        <begin position="1"/>
        <end position="52"/>
    </location>
</feature>
<feature type="coiled-coil region" evidence="1">
    <location>
        <begin position="65"/>
        <end position="92"/>
    </location>
</feature>
<accession>A0A133U8I5</accession>
<comment type="caution">
    <text evidence="3">The sequence shown here is derived from an EMBL/GenBank/DDBJ whole genome shotgun (WGS) entry which is preliminary data.</text>
</comment>
<feature type="compositionally biased region" description="Gly residues" evidence="2">
    <location>
        <begin position="33"/>
        <end position="49"/>
    </location>
</feature>
<dbReference type="Proteomes" id="UP000070589">
    <property type="component" value="Unassembled WGS sequence"/>
</dbReference>
<name>A0A133U8I5_9EURY</name>
<organism evidence="3 4">
    <name type="scientific">candidate division MSBL1 archaeon SCGC-AAA259D14</name>
    <dbReference type="NCBI Taxonomy" id="1698261"/>
    <lineage>
        <taxon>Archaea</taxon>
        <taxon>Methanobacteriati</taxon>
        <taxon>Methanobacteriota</taxon>
        <taxon>candidate division MSBL1</taxon>
    </lineage>
</organism>
<evidence type="ECO:0000256" key="1">
    <source>
        <dbReference type="SAM" id="Coils"/>
    </source>
</evidence>
<gene>
    <name evidence="3" type="ORF">AKJ62_00620</name>
</gene>